<dbReference type="EMBL" id="CAAHFG010000001">
    <property type="protein sequence ID" value="VGO12913.1"/>
    <property type="molecule type" value="Genomic_DNA"/>
</dbReference>
<dbReference type="Proteomes" id="UP000366872">
    <property type="component" value="Unassembled WGS sequence"/>
</dbReference>
<organism evidence="1 2">
    <name type="scientific">Pontiella desulfatans</name>
    <dbReference type="NCBI Taxonomy" id="2750659"/>
    <lineage>
        <taxon>Bacteria</taxon>
        <taxon>Pseudomonadati</taxon>
        <taxon>Kiritimatiellota</taxon>
        <taxon>Kiritimatiellia</taxon>
        <taxon>Kiritimatiellales</taxon>
        <taxon>Pontiellaceae</taxon>
        <taxon>Pontiella</taxon>
    </lineage>
</organism>
<dbReference type="AlphaFoldDB" id="A0A6C2TZ79"/>
<evidence type="ECO:0000313" key="1">
    <source>
        <dbReference type="EMBL" id="VGO12913.1"/>
    </source>
</evidence>
<evidence type="ECO:0000313" key="2">
    <source>
        <dbReference type="Proteomes" id="UP000366872"/>
    </source>
</evidence>
<name>A0A6C2TZ79_PONDE</name>
<accession>A0A6C2TZ79</accession>
<proteinExistence type="predicted"/>
<sequence>MVCECWMDHGVWRTRSAVFVCAECGTDVSAIFVALVKVDGPMADLLMEKGVRQTRRTGRTSSCLVHHG</sequence>
<protein>
    <submittedName>
        <fullName evidence="1">Uncharacterized protein</fullName>
    </submittedName>
</protein>
<keyword evidence="2" id="KW-1185">Reference proteome</keyword>
<reference evidence="1 2" key="1">
    <citation type="submission" date="2019-04" db="EMBL/GenBank/DDBJ databases">
        <authorList>
            <person name="Van Vliet M D."/>
        </authorList>
    </citation>
    <scope>NUCLEOTIDE SEQUENCE [LARGE SCALE GENOMIC DNA]</scope>
    <source>
        <strain evidence="1 2">F1</strain>
    </source>
</reference>
<gene>
    <name evidence="1" type="ORF">PDESU_01467</name>
</gene>